<protein>
    <submittedName>
        <fullName evidence="1">Uncharacterized protein</fullName>
    </submittedName>
</protein>
<dbReference type="AlphaFoldDB" id="A0AAX3WUU4"/>
<organism evidence="1 2">
    <name type="scientific">Lysinibacillus pakistanensis</name>
    <dbReference type="NCBI Taxonomy" id="759811"/>
    <lineage>
        <taxon>Bacteria</taxon>
        <taxon>Bacillati</taxon>
        <taxon>Bacillota</taxon>
        <taxon>Bacilli</taxon>
        <taxon>Bacillales</taxon>
        <taxon>Bacillaceae</taxon>
        <taxon>Lysinibacillus</taxon>
    </lineage>
</organism>
<dbReference type="Proteomes" id="UP001178322">
    <property type="component" value="Chromosome"/>
</dbReference>
<name>A0AAX3WUU4_9BACI</name>
<sequence>MGKAASDDFLHSYQKLQQERLIDRKEEYLEVLEKTKAKGEILEFDSFVDIVEETSK</sequence>
<gene>
    <name evidence="1" type="ORF">QNH24_18675</name>
</gene>
<evidence type="ECO:0000313" key="1">
    <source>
        <dbReference type="EMBL" id="WHY50335.1"/>
    </source>
</evidence>
<dbReference type="EMBL" id="CP126101">
    <property type="protein sequence ID" value="WHY50335.1"/>
    <property type="molecule type" value="Genomic_DNA"/>
</dbReference>
<accession>A0AAX3WUU4</accession>
<reference evidence="1" key="1">
    <citation type="submission" date="2023-05" db="EMBL/GenBank/DDBJ databases">
        <title>Comparative genomics of Bacillaceae isolates and their secondary metabolite potential.</title>
        <authorList>
            <person name="Song L."/>
            <person name="Nielsen L.J."/>
            <person name="Mohite O."/>
            <person name="Xu X."/>
            <person name="Weber T."/>
            <person name="Kovacs A.T."/>
        </authorList>
    </citation>
    <scope>NUCLEOTIDE SEQUENCE</scope>
    <source>
        <strain evidence="1">LY1</strain>
    </source>
</reference>
<proteinExistence type="predicted"/>
<evidence type="ECO:0000313" key="2">
    <source>
        <dbReference type="Proteomes" id="UP001178322"/>
    </source>
</evidence>
<dbReference type="RefSeq" id="WP_283869016.1">
    <property type="nucleotide sequence ID" value="NZ_CP126101.1"/>
</dbReference>